<proteinExistence type="predicted"/>
<accession>A0A2Z2PRU3</accession>
<name>A0A2Z2PRU3_RHIRH</name>
<sequence>MISVAAWGVKWSTNADVTEYLDYHLASELETDFAIMLIGPWGAVTMPVTRVERIVGGLVIERVERGSDGYYACHHFGSNVDPLPLNTLDDVADFLRAHPRGGVRMYPGRKKISRNIYIDGIFLR</sequence>
<protein>
    <submittedName>
        <fullName evidence="1">Uncharacterized protein</fullName>
    </submittedName>
</protein>
<organism evidence="1">
    <name type="scientific">Rhizobium rhizogenes</name>
    <name type="common">Agrobacterium rhizogenes</name>
    <dbReference type="NCBI Taxonomy" id="359"/>
    <lineage>
        <taxon>Bacteria</taxon>
        <taxon>Pseudomonadati</taxon>
        <taxon>Pseudomonadota</taxon>
        <taxon>Alphaproteobacteria</taxon>
        <taxon>Hyphomicrobiales</taxon>
        <taxon>Rhizobiaceae</taxon>
        <taxon>Rhizobium/Agrobacterium group</taxon>
        <taxon>Rhizobium</taxon>
    </lineage>
</organism>
<keyword evidence="1" id="KW-0614">Plasmid</keyword>
<geneLocation type="plasmid" evidence="1">
    <name>pRi_1724</name>
</geneLocation>
<dbReference type="RefSeq" id="WP_142845034.1">
    <property type="nucleotide sequence ID" value="NC_002575.1"/>
</dbReference>
<dbReference type="AlphaFoldDB" id="A0A2Z2PRU3"/>
<dbReference type="EMBL" id="KY000038">
    <property type="protein sequence ID" value="ASK42856.1"/>
    <property type="molecule type" value="Genomic_DNA"/>
</dbReference>
<reference evidence="1" key="1">
    <citation type="submission" date="2016-10" db="EMBL/GenBank/DDBJ databases">
        <title>Agrobacterium Ti plasmids: Classification based on T-DNA and Vir regions organization.</title>
        <authorList>
            <person name="Nabi N."/>
            <person name="Vial L."/>
            <person name="Ben Hafsa A."/>
            <person name="Chapulliot D."/>
            <person name="Berard A."/>
            <person name="Chauveau A."/>
            <person name="Le Paslier M.-C."/>
            <person name="Harzallah Skhiri F."/>
            <person name="Brunel D."/>
            <person name="Nesme X."/>
            <person name="Chaouachi M."/>
        </authorList>
    </citation>
    <scope>NUCLEOTIDE SEQUENCE</scope>
    <source>
        <strain evidence="1">1724</strain>
        <plasmid evidence="1">pRi_1724</plasmid>
    </source>
</reference>
<evidence type="ECO:0000313" key="1">
    <source>
        <dbReference type="EMBL" id="ASK42856.1"/>
    </source>
</evidence>